<protein>
    <submittedName>
        <fullName evidence="4">Alpha/beta hydrolase</fullName>
    </submittedName>
</protein>
<dbReference type="EMBL" id="QTJV01000007">
    <property type="protein sequence ID" value="RFM33106.1"/>
    <property type="molecule type" value="Genomic_DNA"/>
</dbReference>
<evidence type="ECO:0000256" key="1">
    <source>
        <dbReference type="ARBA" id="ARBA00010515"/>
    </source>
</evidence>
<organism evidence="4 5">
    <name type="scientific">Chitinophaga silvisoli</name>
    <dbReference type="NCBI Taxonomy" id="2291814"/>
    <lineage>
        <taxon>Bacteria</taxon>
        <taxon>Pseudomonadati</taxon>
        <taxon>Bacteroidota</taxon>
        <taxon>Chitinophagia</taxon>
        <taxon>Chitinophagales</taxon>
        <taxon>Chitinophagaceae</taxon>
        <taxon>Chitinophaga</taxon>
    </lineage>
</organism>
<evidence type="ECO:0000313" key="4">
    <source>
        <dbReference type="EMBL" id="RFM33106.1"/>
    </source>
</evidence>
<dbReference type="AlphaFoldDB" id="A0A3E1NYT4"/>
<dbReference type="Proteomes" id="UP000261174">
    <property type="component" value="Unassembled WGS sequence"/>
</dbReference>
<dbReference type="PROSITE" id="PS01173">
    <property type="entry name" value="LIPASE_GDXG_HIS"/>
    <property type="match status" value="1"/>
</dbReference>
<dbReference type="PANTHER" id="PTHR48081:SF31">
    <property type="entry name" value="STERYL ACETYL HYDROLASE MUG81-RELATED"/>
    <property type="match status" value="1"/>
</dbReference>
<evidence type="ECO:0000256" key="2">
    <source>
        <dbReference type="ARBA" id="ARBA00022801"/>
    </source>
</evidence>
<keyword evidence="2 4" id="KW-0378">Hydrolase</keyword>
<proteinExistence type="inferred from homology"/>
<sequence>MEDVKIRRQFFDNFGNNYPAAAGVTITPATIEGVPCYWIEPEEAAAGKILVYLHGGAFAVGSIKSHGPMVSHFAKAAKRKVLFIEYALAPENPYPAGLNDVLKVYATLGDVEVEMMGDSAGGGMILSAIAAVEKAPKAVVLLSPWIRLENDLPSHQLNEGRDVIATEYLHGAAKEYAGVSPDSLRFETFPPVLILAGEKEILLDDSRTFQARIPHAKLVVYEGKQHVWPLADIDTPETLAEIAKFLTAGY</sequence>
<feature type="domain" description="Alpha/beta hydrolase fold-3" evidence="3">
    <location>
        <begin position="50"/>
        <end position="228"/>
    </location>
</feature>
<gene>
    <name evidence="4" type="ORF">DXN04_18920</name>
</gene>
<evidence type="ECO:0000313" key="5">
    <source>
        <dbReference type="Proteomes" id="UP000261174"/>
    </source>
</evidence>
<dbReference type="PANTHER" id="PTHR48081">
    <property type="entry name" value="AB HYDROLASE SUPERFAMILY PROTEIN C4A8.06C"/>
    <property type="match status" value="1"/>
</dbReference>
<comment type="similarity">
    <text evidence="1">Belongs to the 'GDXG' lipolytic enzyme family.</text>
</comment>
<dbReference type="SUPFAM" id="SSF53474">
    <property type="entry name" value="alpha/beta-Hydrolases"/>
    <property type="match status" value="1"/>
</dbReference>
<dbReference type="OrthoDB" id="9815425at2"/>
<dbReference type="InterPro" id="IPR029058">
    <property type="entry name" value="AB_hydrolase_fold"/>
</dbReference>
<keyword evidence="5" id="KW-1185">Reference proteome</keyword>
<reference evidence="4 5" key="1">
    <citation type="submission" date="2018-08" db="EMBL/GenBank/DDBJ databases">
        <title>Chitinophaga sp. K20C18050901, a novel bacterium isolated from forest soil.</title>
        <authorList>
            <person name="Wang C."/>
        </authorList>
    </citation>
    <scope>NUCLEOTIDE SEQUENCE [LARGE SCALE GENOMIC DNA]</scope>
    <source>
        <strain evidence="4 5">K20C18050901</strain>
    </source>
</reference>
<evidence type="ECO:0000259" key="3">
    <source>
        <dbReference type="Pfam" id="PF07859"/>
    </source>
</evidence>
<accession>A0A3E1NYT4</accession>
<dbReference type="Gene3D" id="3.40.50.1820">
    <property type="entry name" value="alpha/beta hydrolase"/>
    <property type="match status" value="1"/>
</dbReference>
<dbReference type="RefSeq" id="WP_116854958.1">
    <property type="nucleotide sequence ID" value="NZ_QTJV01000007.1"/>
</dbReference>
<dbReference type="InterPro" id="IPR002168">
    <property type="entry name" value="Lipase_GDXG_HIS_AS"/>
</dbReference>
<comment type="caution">
    <text evidence="4">The sequence shown here is derived from an EMBL/GenBank/DDBJ whole genome shotgun (WGS) entry which is preliminary data.</text>
</comment>
<name>A0A3E1NYT4_9BACT</name>
<dbReference type="GO" id="GO:0016787">
    <property type="term" value="F:hydrolase activity"/>
    <property type="evidence" value="ECO:0007669"/>
    <property type="project" value="UniProtKB-KW"/>
</dbReference>
<dbReference type="InterPro" id="IPR013094">
    <property type="entry name" value="AB_hydrolase_3"/>
</dbReference>
<dbReference type="InterPro" id="IPR050300">
    <property type="entry name" value="GDXG_lipolytic_enzyme"/>
</dbReference>
<dbReference type="Pfam" id="PF07859">
    <property type="entry name" value="Abhydrolase_3"/>
    <property type="match status" value="1"/>
</dbReference>